<sequence>MLPVLDSPCCTLQSEPCENQRLTNLVQQCGGSMSIRGAIHSRVFLLGSKTKSKFAEKCLLQTRVLYQRPGSLMVLHRFLAVPRTAVFWTGMFDVVPGICWRHLLSFGVTAPSVPINAGTTFAFTWLCRSIYALPANILLPAVICWTVSGWSLHSLHLGSGM</sequence>
<dbReference type="Proteomes" id="UP000324091">
    <property type="component" value="Chromosome 15"/>
</dbReference>
<keyword evidence="2" id="KW-1185">Reference proteome</keyword>
<organism evidence="1 2">
    <name type="scientific">Takifugu flavidus</name>
    <name type="common">sansaifugu</name>
    <dbReference type="NCBI Taxonomy" id="433684"/>
    <lineage>
        <taxon>Eukaryota</taxon>
        <taxon>Metazoa</taxon>
        <taxon>Chordata</taxon>
        <taxon>Craniata</taxon>
        <taxon>Vertebrata</taxon>
        <taxon>Euteleostomi</taxon>
        <taxon>Actinopterygii</taxon>
        <taxon>Neopterygii</taxon>
        <taxon>Teleostei</taxon>
        <taxon>Neoteleostei</taxon>
        <taxon>Acanthomorphata</taxon>
        <taxon>Eupercaria</taxon>
        <taxon>Tetraodontiformes</taxon>
        <taxon>Tetradontoidea</taxon>
        <taxon>Tetraodontidae</taxon>
        <taxon>Takifugu</taxon>
    </lineage>
</organism>
<gene>
    <name evidence="1" type="ORF">D4764_15G0008800</name>
</gene>
<accession>A0A5C6P310</accession>
<comment type="caution">
    <text evidence="1">The sequence shown here is derived from an EMBL/GenBank/DDBJ whole genome shotgun (WGS) entry which is preliminary data.</text>
</comment>
<dbReference type="EMBL" id="RHFK02000007">
    <property type="protein sequence ID" value="TWW73486.1"/>
    <property type="molecule type" value="Genomic_DNA"/>
</dbReference>
<protein>
    <submittedName>
        <fullName evidence="1">Uncharacterized protein</fullName>
    </submittedName>
</protein>
<dbReference type="AlphaFoldDB" id="A0A5C6P310"/>
<reference evidence="1 2" key="1">
    <citation type="submission" date="2019-04" db="EMBL/GenBank/DDBJ databases">
        <title>Chromosome genome assembly for Takifugu flavidus.</title>
        <authorList>
            <person name="Xiao S."/>
        </authorList>
    </citation>
    <scope>NUCLEOTIDE SEQUENCE [LARGE SCALE GENOMIC DNA]</scope>
    <source>
        <strain evidence="1">HTHZ2018</strain>
        <tissue evidence="1">Muscle</tissue>
    </source>
</reference>
<proteinExistence type="predicted"/>
<name>A0A5C6P310_9TELE</name>
<evidence type="ECO:0000313" key="2">
    <source>
        <dbReference type="Proteomes" id="UP000324091"/>
    </source>
</evidence>
<evidence type="ECO:0000313" key="1">
    <source>
        <dbReference type="EMBL" id="TWW73486.1"/>
    </source>
</evidence>